<proteinExistence type="predicted"/>
<evidence type="ECO:0008006" key="3">
    <source>
        <dbReference type="Google" id="ProtNLM"/>
    </source>
</evidence>
<dbReference type="AlphaFoldDB" id="A0A2J6Q2V1"/>
<gene>
    <name evidence="1" type="ORF">NA56DRAFT_679714</name>
</gene>
<dbReference type="EMBL" id="KZ613484">
    <property type="protein sequence ID" value="PMD20593.1"/>
    <property type="molecule type" value="Genomic_DNA"/>
</dbReference>
<reference evidence="1 2" key="1">
    <citation type="submission" date="2016-05" db="EMBL/GenBank/DDBJ databases">
        <title>A degradative enzymes factory behind the ericoid mycorrhizal symbiosis.</title>
        <authorList>
            <consortium name="DOE Joint Genome Institute"/>
            <person name="Martino E."/>
            <person name="Morin E."/>
            <person name="Grelet G."/>
            <person name="Kuo A."/>
            <person name="Kohler A."/>
            <person name="Daghino S."/>
            <person name="Barry K."/>
            <person name="Choi C."/>
            <person name="Cichocki N."/>
            <person name="Clum A."/>
            <person name="Copeland A."/>
            <person name="Hainaut M."/>
            <person name="Haridas S."/>
            <person name="Labutti K."/>
            <person name="Lindquist E."/>
            <person name="Lipzen A."/>
            <person name="Khouja H.-R."/>
            <person name="Murat C."/>
            <person name="Ohm R."/>
            <person name="Olson A."/>
            <person name="Spatafora J."/>
            <person name="Veneault-Fourrey C."/>
            <person name="Henrissat B."/>
            <person name="Grigoriev I."/>
            <person name="Martin F."/>
            <person name="Perotto S."/>
        </authorList>
    </citation>
    <scope>NUCLEOTIDE SEQUENCE [LARGE SCALE GENOMIC DNA]</scope>
    <source>
        <strain evidence="1 2">UAMH 7357</strain>
    </source>
</reference>
<dbReference type="PANTHER" id="PTHR10622">
    <property type="entry name" value="HET DOMAIN-CONTAINING PROTEIN"/>
    <property type="match status" value="1"/>
</dbReference>
<sequence>MRLLNATTLELEEFWDSTTTPPYAILSHTWEQQEVSFKAISDIDTASRLIGFSKIKACCRQALADGCYSAELSEAINSMFRWYKKAAICYARWFERGWTLQELIAPEEVIFFSREWKKLGCRSDLCSQISQITRIDSDLLKISTKMLRYSVAQRMSWWVMTENHTLRKCGVLSDGLFDVHMSLLYGEGTKSFEQLQEEILKRSSDHTLFAWTAPRPANINEEEELMGGFLARSPLDFENSNHYVPCISPYRYWLERPYSMTNLGLCIELPVFESPISLKVTSFGAWGSQGQLLTVDWERQNQEIEVCVLQRIPLFVL</sequence>
<organism evidence="1 2">
    <name type="scientific">Hyaloscypha hepaticicola</name>
    <dbReference type="NCBI Taxonomy" id="2082293"/>
    <lineage>
        <taxon>Eukaryota</taxon>
        <taxon>Fungi</taxon>
        <taxon>Dikarya</taxon>
        <taxon>Ascomycota</taxon>
        <taxon>Pezizomycotina</taxon>
        <taxon>Leotiomycetes</taxon>
        <taxon>Helotiales</taxon>
        <taxon>Hyaloscyphaceae</taxon>
        <taxon>Hyaloscypha</taxon>
    </lineage>
</organism>
<evidence type="ECO:0000313" key="2">
    <source>
        <dbReference type="Proteomes" id="UP000235672"/>
    </source>
</evidence>
<dbReference type="PANTHER" id="PTHR10622:SF10">
    <property type="entry name" value="HET DOMAIN-CONTAINING PROTEIN"/>
    <property type="match status" value="1"/>
</dbReference>
<name>A0A2J6Q2V1_9HELO</name>
<dbReference type="OrthoDB" id="674604at2759"/>
<dbReference type="Proteomes" id="UP000235672">
    <property type="component" value="Unassembled WGS sequence"/>
</dbReference>
<accession>A0A2J6Q2V1</accession>
<protein>
    <recommendedName>
        <fullName evidence="3">Heterokaryon incompatibility domain-containing protein</fullName>
    </recommendedName>
</protein>
<dbReference type="STRING" id="1745343.A0A2J6Q2V1"/>
<keyword evidence="2" id="KW-1185">Reference proteome</keyword>
<evidence type="ECO:0000313" key="1">
    <source>
        <dbReference type="EMBL" id="PMD20593.1"/>
    </source>
</evidence>